<accession>A0A2C9KKP7</accession>
<dbReference type="EnsemblMetazoa" id="BGLB020803-RB">
    <property type="protein sequence ID" value="BGLB020803-PB"/>
    <property type="gene ID" value="BGLB020803"/>
</dbReference>
<evidence type="ECO:0000256" key="1">
    <source>
        <dbReference type="SAM" id="SignalP"/>
    </source>
</evidence>
<reference evidence="2" key="1">
    <citation type="submission" date="2020-05" db="UniProtKB">
        <authorList>
            <consortium name="EnsemblMetazoa"/>
        </authorList>
    </citation>
    <scope>IDENTIFICATION</scope>
    <source>
        <strain evidence="2">BB02</strain>
    </source>
</reference>
<sequence length="194" mass="22608">MNMYSLVCCLLILCVWEETSALPTRDTAELATLLLGRNRARDPPDMFIQLTDAFWKNFTIFSEDVIPLVFIQIKQNNSLHKEGIAVVEKDNGFKVKEYFYKDGGKNYRTNHEEVKKEEVEYIKTCDKTFIKASTHVYHFRWTVCTFGGENPPVFIGTLTRKGMYFSNENRTAFMEKETRGILPKHLDPWTSKDD</sequence>
<evidence type="ECO:0000313" key="2">
    <source>
        <dbReference type="EnsemblMetazoa" id="BGLB020803-PB"/>
    </source>
</evidence>
<dbReference type="VEuPathDB" id="VectorBase:BGLAX_033114"/>
<dbReference type="AlphaFoldDB" id="A0A2C9KKP7"/>
<dbReference type="Proteomes" id="UP000076420">
    <property type="component" value="Unassembled WGS sequence"/>
</dbReference>
<keyword evidence="1" id="KW-0732">Signal</keyword>
<feature type="signal peptide" evidence="1">
    <location>
        <begin position="1"/>
        <end position="21"/>
    </location>
</feature>
<dbReference type="VEuPathDB" id="VectorBase:BGLB020803"/>
<proteinExistence type="predicted"/>
<organism evidence="2 3">
    <name type="scientific">Biomphalaria glabrata</name>
    <name type="common">Bloodfluke planorb</name>
    <name type="synonym">Freshwater snail</name>
    <dbReference type="NCBI Taxonomy" id="6526"/>
    <lineage>
        <taxon>Eukaryota</taxon>
        <taxon>Metazoa</taxon>
        <taxon>Spiralia</taxon>
        <taxon>Lophotrochozoa</taxon>
        <taxon>Mollusca</taxon>
        <taxon>Gastropoda</taxon>
        <taxon>Heterobranchia</taxon>
        <taxon>Euthyneura</taxon>
        <taxon>Panpulmonata</taxon>
        <taxon>Hygrophila</taxon>
        <taxon>Lymnaeoidea</taxon>
        <taxon>Planorbidae</taxon>
        <taxon>Biomphalaria</taxon>
    </lineage>
</organism>
<feature type="chain" id="PRO_5014284975" evidence="1">
    <location>
        <begin position="22"/>
        <end position="194"/>
    </location>
</feature>
<gene>
    <name evidence="2" type="primary">106060184</name>
</gene>
<protein>
    <submittedName>
        <fullName evidence="2">Uncharacterized protein</fullName>
    </submittedName>
</protein>
<dbReference type="OrthoDB" id="10278140at2759"/>
<name>A0A2C9KKP7_BIOGL</name>
<dbReference type="EnsemblMetazoa" id="BGLB020803-RA">
    <property type="protein sequence ID" value="BGLB020803-PA"/>
    <property type="gene ID" value="BGLB020803"/>
</dbReference>
<evidence type="ECO:0000313" key="3">
    <source>
        <dbReference type="Proteomes" id="UP000076420"/>
    </source>
</evidence>
<dbReference type="KEGG" id="bgt:106060184"/>